<organism evidence="2 3">
    <name type="scientific">Bifidobacterium boum</name>
    <dbReference type="NCBI Taxonomy" id="78343"/>
    <lineage>
        <taxon>Bacteria</taxon>
        <taxon>Bacillati</taxon>
        <taxon>Actinomycetota</taxon>
        <taxon>Actinomycetes</taxon>
        <taxon>Bifidobacteriales</taxon>
        <taxon>Bifidobacteriaceae</taxon>
        <taxon>Bifidobacterium</taxon>
    </lineage>
</organism>
<comment type="caution">
    <text evidence="2">The sequence shown here is derived from an EMBL/GenBank/DDBJ whole genome shotgun (WGS) entry which is preliminary data.</text>
</comment>
<accession>A0A086ZKH9</accession>
<dbReference type="Proteomes" id="UP000029093">
    <property type="component" value="Unassembled WGS sequence"/>
</dbReference>
<reference evidence="2 3" key="1">
    <citation type="submission" date="2014-03" db="EMBL/GenBank/DDBJ databases">
        <title>Genomics of Bifidobacteria.</title>
        <authorList>
            <person name="Ventura M."/>
            <person name="Milani C."/>
            <person name="Lugli G.A."/>
        </authorList>
    </citation>
    <scope>NUCLEOTIDE SEQUENCE [LARGE SCALE GENOMIC DNA]</scope>
    <source>
        <strain evidence="2 3">LMG 10736</strain>
    </source>
</reference>
<evidence type="ECO:0000256" key="1">
    <source>
        <dbReference type="SAM" id="MobiDB-lite"/>
    </source>
</evidence>
<proteinExistence type="predicted"/>
<keyword evidence="3" id="KW-1185">Reference proteome</keyword>
<evidence type="ECO:0000313" key="2">
    <source>
        <dbReference type="EMBL" id="KFI47029.1"/>
    </source>
</evidence>
<gene>
    <name evidence="2" type="ORF">BBOU_1000</name>
</gene>
<dbReference type="AlphaFoldDB" id="A0A086ZKH9"/>
<feature type="non-terminal residue" evidence="2">
    <location>
        <position position="143"/>
    </location>
</feature>
<feature type="region of interest" description="Disordered" evidence="1">
    <location>
        <begin position="1"/>
        <end position="66"/>
    </location>
</feature>
<dbReference type="EMBL" id="JGYQ01000015">
    <property type="protein sequence ID" value="KFI47029.1"/>
    <property type="molecule type" value="Genomic_DNA"/>
</dbReference>
<protein>
    <submittedName>
        <fullName evidence="2">Uncharacterized protein</fullName>
    </submittedName>
</protein>
<feature type="region of interest" description="Disordered" evidence="1">
    <location>
        <begin position="79"/>
        <end position="129"/>
    </location>
</feature>
<evidence type="ECO:0000313" key="3">
    <source>
        <dbReference type="Proteomes" id="UP000029093"/>
    </source>
</evidence>
<name>A0A086ZKH9_9BIFI</name>
<sequence length="143" mass="15832">MRVPGHARRQAFSMPRRPSHTSTSGAGIRENSAVYSSVDSRTHHCHAMTSPDRPSMTISRHPPPFRYMPSAMTTCLAAASGSNTGRRPQHQEVLLRNARDPDGCGDGASSQPRNSASSARLRLDRSRTAPVVLQPWHIQRWRP</sequence>